<dbReference type="Proteomes" id="UP000324897">
    <property type="component" value="Chromosome 5"/>
</dbReference>
<comment type="caution">
    <text evidence="2">The sequence shown here is derived from an EMBL/GenBank/DDBJ whole genome shotgun (WGS) entry which is preliminary data.</text>
</comment>
<dbReference type="Gramene" id="TVU43910">
    <property type="protein sequence ID" value="TVU43910"/>
    <property type="gene ID" value="EJB05_03330"/>
</dbReference>
<feature type="non-terminal residue" evidence="2">
    <location>
        <position position="1"/>
    </location>
</feature>
<accession>A0A5J9W936</accession>
<gene>
    <name evidence="2" type="ORF">EJB05_03330</name>
</gene>
<dbReference type="InterPro" id="IPR036163">
    <property type="entry name" value="HMA_dom_sf"/>
</dbReference>
<dbReference type="PANTHER" id="PTHR46413:SF22">
    <property type="entry name" value="OS03G0829466 PROTEIN"/>
    <property type="match status" value="1"/>
</dbReference>
<dbReference type="GO" id="GO:0046872">
    <property type="term" value="F:metal ion binding"/>
    <property type="evidence" value="ECO:0007669"/>
    <property type="project" value="InterPro"/>
</dbReference>
<name>A0A5J9W936_9POAL</name>
<sequence>MAPVILHMDVHCLRCARKIRRAIEHLHGVERVWAAPESGLVFVSGTADASKLKWRIESKIGKPVTVVSDGERCFPTYTRIDHLGPPQGYPPAYPYYGGGGGGWQQYHHHHPMMGWAPVAPPQAYHYAPPVDPHQYVQNQAPVYFNDENPNACCVQ</sequence>
<dbReference type="SUPFAM" id="SSF55008">
    <property type="entry name" value="HMA, heavy metal-associated domain"/>
    <property type="match status" value="1"/>
</dbReference>
<dbReference type="CDD" id="cd00371">
    <property type="entry name" value="HMA"/>
    <property type="match status" value="1"/>
</dbReference>
<dbReference type="OrthoDB" id="689350at2759"/>
<dbReference type="Pfam" id="PF00403">
    <property type="entry name" value="HMA"/>
    <property type="match status" value="1"/>
</dbReference>
<dbReference type="InterPro" id="IPR006121">
    <property type="entry name" value="HMA_dom"/>
</dbReference>
<dbReference type="Gene3D" id="3.30.70.100">
    <property type="match status" value="1"/>
</dbReference>
<dbReference type="AlphaFoldDB" id="A0A5J9W936"/>
<reference evidence="2 3" key="1">
    <citation type="journal article" date="2019" name="Sci. Rep.">
        <title>A high-quality genome of Eragrostis curvula grass provides insights into Poaceae evolution and supports new strategies to enhance forage quality.</title>
        <authorList>
            <person name="Carballo J."/>
            <person name="Santos B.A.C.M."/>
            <person name="Zappacosta D."/>
            <person name="Garbus I."/>
            <person name="Selva J.P."/>
            <person name="Gallo C.A."/>
            <person name="Diaz A."/>
            <person name="Albertini E."/>
            <person name="Caccamo M."/>
            <person name="Echenique V."/>
        </authorList>
    </citation>
    <scope>NUCLEOTIDE SEQUENCE [LARGE SCALE GENOMIC DNA]</scope>
    <source>
        <strain evidence="3">cv. Victoria</strain>
        <tissue evidence="2">Leaf</tissue>
    </source>
</reference>
<protein>
    <recommendedName>
        <fullName evidence="1">HMA domain-containing protein</fullName>
    </recommendedName>
</protein>
<evidence type="ECO:0000313" key="2">
    <source>
        <dbReference type="EMBL" id="TVU43910.1"/>
    </source>
</evidence>
<evidence type="ECO:0000259" key="1">
    <source>
        <dbReference type="Pfam" id="PF00403"/>
    </source>
</evidence>
<dbReference type="InterPro" id="IPR044594">
    <property type="entry name" value="HIPP01/3/5/6"/>
</dbReference>
<dbReference type="EMBL" id="RWGY01000004">
    <property type="protein sequence ID" value="TVU43910.1"/>
    <property type="molecule type" value="Genomic_DNA"/>
</dbReference>
<organism evidence="2 3">
    <name type="scientific">Eragrostis curvula</name>
    <name type="common">weeping love grass</name>
    <dbReference type="NCBI Taxonomy" id="38414"/>
    <lineage>
        <taxon>Eukaryota</taxon>
        <taxon>Viridiplantae</taxon>
        <taxon>Streptophyta</taxon>
        <taxon>Embryophyta</taxon>
        <taxon>Tracheophyta</taxon>
        <taxon>Spermatophyta</taxon>
        <taxon>Magnoliopsida</taxon>
        <taxon>Liliopsida</taxon>
        <taxon>Poales</taxon>
        <taxon>Poaceae</taxon>
        <taxon>PACMAD clade</taxon>
        <taxon>Chloridoideae</taxon>
        <taxon>Eragrostideae</taxon>
        <taxon>Eragrostidinae</taxon>
        <taxon>Eragrostis</taxon>
    </lineage>
</organism>
<dbReference type="PANTHER" id="PTHR46413">
    <property type="entry name" value="HEAVY METAL-ASSOCIATED ISOPRENYLATED PLANT PROTEIN 6"/>
    <property type="match status" value="1"/>
</dbReference>
<keyword evidence="3" id="KW-1185">Reference proteome</keyword>
<feature type="domain" description="HMA" evidence="1">
    <location>
        <begin position="9"/>
        <end position="61"/>
    </location>
</feature>
<evidence type="ECO:0000313" key="3">
    <source>
        <dbReference type="Proteomes" id="UP000324897"/>
    </source>
</evidence>
<proteinExistence type="predicted"/>